<accession>A0A9E2KCM0</accession>
<reference evidence="1" key="1">
    <citation type="journal article" date="2021" name="PeerJ">
        <title>Extensive microbial diversity within the chicken gut microbiome revealed by metagenomics and culture.</title>
        <authorList>
            <person name="Gilroy R."/>
            <person name="Ravi A."/>
            <person name="Getino M."/>
            <person name="Pursley I."/>
            <person name="Horton D.L."/>
            <person name="Alikhan N.F."/>
            <person name="Baker D."/>
            <person name="Gharbi K."/>
            <person name="Hall N."/>
            <person name="Watson M."/>
            <person name="Adriaenssens E.M."/>
            <person name="Foster-Nyarko E."/>
            <person name="Jarju S."/>
            <person name="Secka A."/>
            <person name="Antonio M."/>
            <person name="Oren A."/>
            <person name="Chaudhuri R.R."/>
            <person name="La Ragione R."/>
            <person name="Hildebrand F."/>
            <person name="Pallen M.J."/>
        </authorList>
    </citation>
    <scope>NUCLEOTIDE SEQUENCE</scope>
    <source>
        <strain evidence="1">B5-657</strain>
    </source>
</reference>
<dbReference type="Proteomes" id="UP000824229">
    <property type="component" value="Unassembled WGS sequence"/>
</dbReference>
<reference evidence="1" key="2">
    <citation type="submission" date="2021-04" db="EMBL/GenBank/DDBJ databases">
        <authorList>
            <person name="Gilroy R."/>
        </authorList>
    </citation>
    <scope>NUCLEOTIDE SEQUENCE</scope>
    <source>
        <strain evidence="1">B5-657</strain>
    </source>
</reference>
<dbReference type="AlphaFoldDB" id="A0A9E2KCM0"/>
<sequence>MMNKKQILIDYLDSNLFIPIMCSPHASDQLKYDFQHTRSLFNEFSAEGIINYVWNMLGNQEVKMILSNRLMDEGFYNYDQVIDTFKHEFTYDWLMS</sequence>
<organism evidence="1 2">
    <name type="scientific">Candidatus Cellulosilyticum pullistercoris</name>
    <dbReference type="NCBI Taxonomy" id="2838521"/>
    <lineage>
        <taxon>Bacteria</taxon>
        <taxon>Bacillati</taxon>
        <taxon>Bacillota</taxon>
        <taxon>Clostridia</taxon>
        <taxon>Lachnospirales</taxon>
        <taxon>Cellulosilyticaceae</taxon>
        <taxon>Cellulosilyticum</taxon>
    </lineage>
</organism>
<proteinExistence type="predicted"/>
<evidence type="ECO:0000313" key="2">
    <source>
        <dbReference type="Proteomes" id="UP000824229"/>
    </source>
</evidence>
<protein>
    <submittedName>
        <fullName evidence="1">Uncharacterized protein</fullName>
    </submittedName>
</protein>
<dbReference type="EMBL" id="JAHLFQ010000141">
    <property type="protein sequence ID" value="MBU3804360.1"/>
    <property type="molecule type" value="Genomic_DNA"/>
</dbReference>
<evidence type="ECO:0000313" key="1">
    <source>
        <dbReference type="EMBL" id="MBU3804360.1"/>
    </source>
</evidence>
<name>A0A9E2KCM0_9FIRM</name>
<comment type="caution">
    <text evidence="1">The sequence shown here is derived from an EMBL/GenBank/DDBJ whole genome shotgun (WGS) entry which is preliminary data.</text>
</comment>
<gene>
    <name evidence="1" type="ORF">H9872_06360</name>
</gene>